<keyword evidence="1" id="KW-1133">Transmembrane helix</keyword>
<keyword evidence="1" id="KW-0812">Transmembrane</keyword>
<dbReference type="OrthoDB" id="3824918at2"/>
<dbReference type="Pfam" id="PF10756">
    <property type="entry name" value="bPH_6"/>
    <property type="match status" value="1"/>
</dbReference>
<reference evidence="3 4" key="1">
    <citation type="submission" date="2017-02" db="EMBL/GenBank/DDBJ databases">
        <authorList>
            <person name="Peterson S.W."/>
        </authorList>
    </citation>
    <scope>NUCLEOTIDE SEQUENCE [LARGE SCALE GENOMIC DNA]</scope>
    <source>
        <strain evidence="3 4">CIP104813</strain>
    </source>
</reference>
<accession>A0A1X6WUR1</accession>
<feature type="domain" description="Low molecular weight protein antigen 6 PH" evidence="2">
    <location>
        <begin position="77"/>
        <end position="142"/>
    </location>
</feature>
<feature type="transmembrane region" description="Helical" evidence="1">
    <location>
        <begin position="28"/>
        <end position="48"/>
    </location>
</feature>
<keyword evidence="1" id="KW-0472">Membrane</keyword>
<protein>
    <submittedName>
        <fullName evidence="3">Putative membrane protein</fullName>
    </submittedName>
</protein>
<name>A0A1X6WUR1_9MICO</name>
<proteinExistence type="predicted"/>
<dbReference type="AlphaFoldDB" id="A0A1X6WUR1"/>
<gene>
    <name evidence="3" type="ORF">FM110_02835</name>
</gene>
<feature type="transmembrane region" description="Helical" evidence="1">
    <location>
        <begin position="54"/>
        <end position="72"/>
    </location>
</feature>
<evidence type="ECO:0000256" key="1">
    <source>
        <dbReference type="SAM" id="Phobius"/>
    </source>
</evidence>
<organism evidence="3 4">
    <name type="scientific">Brachybacterium nesterenkovii</name>
    <dbReference type="NCBI Taxonomy" id="47847"/>
    <lineage>
        <taxon>Bacteria</taxon>
        <taxon>Bacillati</taxon>
        <taxon>Actinomycetota</taxon>
        <taxon>Actinomycetes</taxon>
        <taxon>Micrococcales</taxon>
        <taxon>Dermabacteraceae</taxon>
        <taxon>Brachybacterium</taxon>
    </lineage>
</organism>
<evidence type="ECO:0000313" key="3">
    <source>
        <dbReference type="EMBL" id="SLM89015.1"/>
    </source>
</evidence>
<dbReference type="InterPro" id="IPR019692">
    <property type="entry name" value="CFP-6_PH"/>
</dbReference>
<dbReference type="EMBL" id="FWFG01000025">
    <property type="protein sequence ID" value="SLM89015.1"/>
    <property type="molecule type" value="Genomic_DNA"/>
</dbReference>
<evidence type="ECO:0000259" key="2">
    <source>
        <dbReference type="Pfam" id="PF10756"/>
    </source>
</evidence>
<dbReference type="RefSeq" id="WP_087102464.1">
    <property type="nucleotide sequence ID" value="NZ_FWFG01000025.1"/>
</dbReference>
<keyword evidence="4" id="KW-1185">Reference proteome</keyword>
<sequence length="159" mass="16611">MSATPPTSSAEVPGPDETIVFRPRLVRVAGLAIGAVILAAMLLAAVIVPATFGLADRVGFIALGVGTFWFCWREAQVRVVAGPETVEVRNLISKQELEWAEIVAVSFPEGDAWAHLDLADGDTLPTMAFQRADGARGIAAARQMAALVAARGEATEAGA</sequence>
<evidence type="ECO:0000313" key="4">
    <source>
        <dbReference type="Proteomes" id="UP000195981"/>
    </source>
</evidence>
<dbReference type="Proteomes" id="UP000195981">
    <property type="component" value="Unassembled WGS sequence"/>
</dbReference>